<dbReference type="PANTHER" id="PTHR47256:SF1">
    <property type="entry name" value="ZN(II)2CYS6 TRANSCRIPTION FACTOR (EUROFUNG)"/>
    <property type="match status" value="1"/>
</dbReference>
<evidence type="ECO:0000256" key="2">
    <source>
        <dbReference type="ARBA" id="ARBA00023242"/>
    </source>
</evidence>
<accession>A0AA39GJP7</accession>
<keyword evidence="1" id="KW-0479">Metal-binding</keyword>
<dbReference type="SUPFAM" id="SSF57701">
    <property type="entry name" value="Zn2/Cys6 DNA-binding domain"/>
    <property type="match status" value="1"/>
</dbReference>
<evidence type="ECO:0000256" key="1">
    <source>
        <dbReference type="ARBA" id="ARBA00022723"/>
    </source>
</evidence>
<evidence type="ECO:0000313" key="6">
    <source>
        <dbReference type="Proteomes" id="UP001175261"/>
    </source>
</evidence>
<evidence type="ECO:0000256" key="3">
    <source>
        <dbReference type="SAM" id="MobiDB-lite"/>
    </source>
</evidence>
<dbReference type="Gene3D" id="4.10.240.10">
    <property type="entry name" value="Zn(2)-C6 fungal-type DNA-binding domain"/>
    <property type="match status" value="1"/>
</dbReference>
<protein>
    <recommendedName>
        <fullName evidence="4">Zn(2)-C6 fungal-type domain-containing protein</fullName>
    </recommendedName>
</protein>
<dbReference type="GO" id="GO:0000981">
    <property type="term" value="F:DNA-binding transcription factor activity, RNA polymerase II-specific"/>
    <property type="evidence" value="ECO:0007669"/>
    <property type="project" value="InterPro"/>
</dbReference>
<comment type="caution">
    <text evidence="5">The sequence shown here is derived from an EMBL/GenBank/DDBJ whole genome shotgun (WGS) entry which is preliminary data.</text>
</comment>
<keyword evidence="2" id="KW-0539">Nucleus</keyword>
<dbReference type="SMART" id="SM00066">
    <property type="entry name" value="GAL4"/>
    <property type="match status" value="1"/>
</dbReference>
<proteinExistence type="predicted"/>
<dbReference type="Pfam" id="PF04082">
    <property type="entry name" value="Fungal_trans"/>
    <property type="match status" value="1"/>
</dbReference>
<feature type="compositionally biased region" description="Pro residues" evidence="3">
    <location>
        <begin position="18"/>
        <end position="28"/>
    </location>
</feature>
<sequence length="734" mass="83475">MSSSSNANRPLRALAPAGQPPPEHPSPNPRRKRPAVAAACEACRKRKSKCSATRPTCHTCARLSTPCHYEGSAGETPVQALKRKHQELLHEREQISPYEVLFQAVKSMPKKQASVVIDRIHAGEPVEALVDDIKSKRISSLHKSADPSDYEELYHLLQSLPEEESEHVFQMARSGSTVSAVLRQLQEADLILQLAVRPETRRTYEFPYKKTWPDLLRNMDHLYLGPRFHAPPQASTASLSDNVIYDVPYGGTTLVEPGLTDVKISRWTCVAADESMLTELLSLYFHHGYPFFHFFHKDLFLADLKTGRKQHCSSLLVNALLAAASHYPSTMPGRNEPWNTQSYSYRFFAETRRLWELEMGKNELTTLQAALVMNVVYSMDGLDEVGFVYMGQAAQLARNLKLFEALEGGIRTDMDVARLYTAWSLFSWQAMCCCHFYKAPLFEKPPATELPDPRTNSGFYCETFVKYPLSERIHAHWLPFTVVSIAKFRIILNDLAQHQFGSDKKVPLTLQKSVEFYERLMEWFVDLPPCLQAHNVVLPVHLQIHLHFQYVMMLLFEPFVNSESRTASFATPHEKSTKMTVQEFVQLSRVRLETVARLYYARHSFSTYAPIMLQYLSILGFAFIGEPDPADLSSRSVEDTRSALLLALQGLYEQAQGSYLSTTVFRLLYDKLAPETASIVDRYLRLNAEAAEPKIMADYVRSAYPVNMVRIDADADEHRLDHLLRNLEVTGNTN</sequence>
<dbReference type="GO" id="GO:0008270">
    <property type="term" value="F:zinc ion binding"/>
    <property type="evidence" value="ECO:0007669"/>
    <property type="project" value="InterPro"/>
</dbReference>
<evidence type="ECO:0000259" key="4">
    <source>
        <dbReference type="PROSITE" id="PS50048"/>
    </source>
</evidence>
<dbReference type="PROSITE" id="PS50048">
    <property type="entry name" value="ZN2_CY6_FUNGAL_2"/>
    <property type="match status" value="1"/>
</dbReference>
<dbReference type="GO" id="GO:0003677">
    <property type="term" value="F:DNA binding"/>
    <property type="evidence" value="ECO:0007669"/>
    <property type="project" value="InterPro"/>
</dbReference>
<dbReference type="AlphaFoldDB" id="A0AA39GJP7"/>
<reference evidence="5" key="1">
    <citation type="submission" date="2022-10" db="EMBL/GenBank/DDBJ databases">
        <title>Determination and structural analysis of whole genome sequence of Sarocladium strictum F4-1.</title>
        <authorList>
            <person name="Hu L."/>
            <person name="Jiang Y."/>
        </authorList>
    </citation>
    <scope>NUCLEOTIDE SEQUENCE</scope>
    <source>
        <strain evidence="5">F4-1</strain>
    </source>
</reference>
<organism evidence="5 6">
    <name type="scientific">Sarocladium strictum</name>
    <name type="common">Black bundle disease fungus</name>
    <name type="synonym">Acremonium strictum</name>
    <dbReference type="NCBI Taxonomy" id="5046"/>
    <lineage>
        <taxon>Eukaryota</taxon>
        <taxon>Fungi</taxon>
        <taxon>Dikarya</taxon>
        <taxon>Ascomycota</taxon>
        <taxon>Pezizomycotina</taxon>
        <taxon>Sordariomycetes</taxon>
        <taxon>Hypocreomycetidae</taxon>
        <taxon>Hypocreales</taxon>
        <taxon>Sarocladiaceae</taxon>
        <taxon>Sarocladium</taxon>
    </lineage>
</organism>
<dbReference type="EMBL" id="JAPDFR010000003">
    <property type="protein sequence ID" value="KAK0388620.1"/>
    <property type="molecule type" value="Genomic_DNA"/>
</dbReference>
<name>A0AA39GJP7_SARSR</name>
<dbReference type="CDD" id="cd00067">
    <property type="entry name" value="GAL4"/>
    <property type="match status" value="1"/>
</dbReference>
<dbReference type="GO" id="GO:0006351">
    <property type="term" value="P:DNA-templated transcription"/>
    <property type="evidence" value="ECO:0007669"/>
    <property type="project" value="InterPro"/>
</dbReference>
<feature type="region of interest" description="Disordered" evidence="3">
    <location>
        <begin position="1"/>
        <end position="35"/>
    </location>
</feature>
<dbReference type="InterPro" id="IPR007219">
    <property type="entry name" value="XnlR_reg_dom"/>
</dbReference>
<keyword evidence="6" id="KW-1185">Reference proteome</keyword>
<dbReference type="PANTHER" id="PTHR47256">
    <property type="entry name" value="ZN(II)2CYS6 TRANSCRIPTION FACTOR (EUROFUNG)-RELATED"/>
    <property type="match status" value="1"/>
</dbReference>
<dbReference type="CDD" id="cd12148">
    <property type="entry name" value="fungal_TF_MHR"/>
    <property type="match status" value="1"/>
</dbReference>
<dbReference type="Proteomes" id="UP001175261">
    <property type="component" value="Unassembled WGS sequence"/>
</dbReference>
<evidence type="ECO:0000313" key="5">
    <source>
        <dbReference type="EMBL" id="KAK0388620.1"/>
    </source>
</evidence>
<dbReference type="InterPro" id="IPR036864">
    <property type="entry name" value="Zn2-C6_fun-type_DNA-bd_sf"/>
</dbReference>
<feature type="domain" description="Zn(2)-C6 fungal-type" evidence="4">
    <location>
        <begin position="39"/>
        <end position="69"/>
    </location>
</feature>
<dbReference type="InterPro" id="IPR001138">
    <property type="entry name" value="Zn2Cys6_DnaBD"/>
</dbReference>
<dbReference type="Pfam" id="PF00172">
    <property type="entry name" value="Zn_clus"/>
    <property type="match status" value="1"/>
</dbReference>
<gene>
    <name evidence="5" type="ORF">NLU13_4863</name>
</gene>
<dbReference type="PROSITE" id="PS00463">
    <property type="entry name" value="ZN2_CY6_FUNGAL_1"/>
    <property type="match status" value="1"/>
</dbReference>
<dbReference type="InterPro" id="IPR053187">
    <property type="entry name" value="Notoamide_regulator"/>
</dbReference>